<keyword evidence="4" id="KW-1185">Reference proteome</keyword>
<gene>
    <name evidence="3" type="ORF">EV699_10480</name>
</gene>
<accession>A0A4R2LSF4</accession>
<name>A0A4R2LSF4_9GAMM</name>
<dbReference type="EMBL" id="SLWY01000004">
    <property type="protein sequence ID" value="TCO82688.1"/>
    <property type="molecule type" value="Genomic_DNA"/>
</dbReference>
<feature type="transmembrane region" description="Helical" evidence="2">
    <location>
        <begin position="6"/>
        <end position="29"/>
    </location>
</feature>
<dbReference type="AlphaFoldDB" id="A0A4R2LSF4"/>
<keyword evidence="2" id="KW-0812">Transmembrane</keyword>
<organism evidence="3 4">
    <name type="scientific">Plasticicumulans lactativorans</name>
    <dbReference type="NCBI Taxonomy" id="1133106"/>
    <lineage>
        <taxon>Bacteria</taxon>
        <taxon>Pseudomonadati</taxon>
        <taxon>Pseudomonadota</taxon>
        <taxon>Gammaproteobacteria</taxon>
        <taxon>Candidatus Competibacteraceae</taxon>
        <taxon>Plasticicumulans</taxon>
    </lineage>
</organism>
<keyword evidence="2" id="KW-0472">Membrane</keyword>
<evidence type="ECO:0000313" key="4">
    <source>
        <dbReference type="Proteomes" id="UP000295765"/>
    </source>
</evidence>
<evidence type="ECO:0000256" key="1">
    <source>
        <dbReference type="SAM" id="MobiDB-lite"/>
    </source>
</evidence>
<dbReference type="RefSeq" id="WP_165904019.1">
    <property type="nucleotide sequence ID" value="NZ_SLWY01000004.1"/>
</dbReference>
<dbReference type="Proteomes" id="UP000295765">
    <property type="component" value="Unassembled WGS sequence"/>
</dbReference>
<evidence type="ECO:0000313" key="3">
    <source>
        <dbReference type="EMBL" id="TCO82688.1"/>
    </source>
</evidence>
<comment type="caution">
    <text evidence="3">The sequence shown here is derived from an EMBL/GenBank/DDBJ whole genome shotgun (WGS) entry which is preliminary data.</text>
</comment>
<reference evidence="3 4" key="1">
    <citation type="submission" date="2019-03" db="EMBL/GenBank/DDBJ databases">
        <title>Genomic Encyclopedia of Type Strains, Phase IV (KMG-IV): sequencing the most valuable type-strain genomes for metagenomic binning, comparative biology and taxonomic classification.</title>
        <authorList>
            <person name="Goeker M."/>
        </authorList>
    </citation>
    <scope>NUCLEOTIDE SEQUENCE [LARGE SCALE GENOMIC DNA]</scope>
    <source>
        <strain evidence="3 4">DSM 25287</strain>
    </source>
</reference>
<feature type="region of interest" description="Disordered" evidence="1">
    <location>
        <begin position="351"/>
        <end position="374"/>
    </location>
</feature>
<feature type="compositionally biased region" description="Pro residues" evidence="1">
    <location>
        <begin position="358"/>
        <end position="374"/>
    </location>
</feature>
<feature type="transmembrane region" description="Helical" evidence="2">
    <location>
        <begin position="120"/>
        <end position="142"/>
    </location>
</feature>
<keyword evidence="2" id="KW-1133">Transmembrane helix</keyword>
<evidence type="ECO:0000256" key="2">
    <source>
        <dbReference type="SAM" id="Phobius"/>
    </source>
</evidence>
<sequence length="374" mass="41193">MMTSDMFKGLLTLFLSGLMPVTIASFLLVRRTKKKAEFSRVVQMLAIADDEAEFARDRVTEQYASSNYRLPVLFAWLMSILGFYALLFGADLVGEHPGKANFLLTGVFSGSVEQMQALRLQGMTVMTLAFLGAYLWSAQAILRRLNAGDLTPSVYFSAGIRMMLAPALALMVSHLSAEAGNVAVVRNTLPATAFLVGFFPDEALQFLKERVRLFADTRRAAHALPLSMIEGINVYHRARLAEVGVDDAQNLACANFIELVVRTSFNPTQIIDWIAQARLYTYFKDDIVALRQAQVRSMFDLLPATRDPAALQDIADAAGLPASRLRHYCTLLGSDLTVQQLRSFQERLCTLPRRDDGTPPPPDADAAPPAEPAA</sequence>
<feature type="transmembrane region" description="Helical" evidence="2">
    <location>
        <begin position="68"/>
        <end position="87"/>
    </location>
</feature>
<protein>
    <submittedName>
        <fullName evidence="3">Uncharacterized protein</fullName>
    </submittedName>
</protein>
<proteinExistence type="predicted"/>
<feature type="transmembrane region" description="Helical" evidence="2">
    <location>
        <begin position="154"/>
        <end position="177"/>
    </location>
</feature>